<keyword evidence="2" id="KW-1185">Reference proteome</keyword>
<dbReference type="EMBL" id="PGOL01001578">
    <property type="protein sequence ID" value="PKI56725.1"/>
    <property type="molecule type" value="Genomic_DNA"/>
</dbReference>
<comment type="caution">
    <text evidence="1">The sequence shown here is derived from an EMBL/GenBank/DDBJ whole genome shotgun (WGS) entry which is preliminary data.</text>
</comment>
<organism evidence="1 2">
    <name type="scientific">Punica granatum</name>
    <name type="common">Pomegranate</name>
    <dbReference type="NCBI Taxonomy" id="22663"/>
    <lineage>
        <taxon>Eukaryota</taxon>
        <taxon>Viridiplantae</taxon>
        <taxon>Streptophyta</taxon>
        <taxon>Embryophyta</taxon>
        <taxon>Tracheophyta</taxon>
        <taxon>Spermatophyta</taxon>
        <taxon>Magnoliopsida</taxon>
        <taxon>eudicotyledons</taxon>
        <taxon>Gunneridae</taxon>
        <taxon>Pentapetalae</taxon>
        <taxon>rosids</taxon>
        <taxon>malvids</taxon>
        <taxon>Myrtales</taxon>
        <taxon>Lythraceae</taxon>
        <taxon>Punica</taxon>
    </lineage>
</organism>
<protein>
    <submittedName>
        <fullName evidence="1">Uncharacterized protein</fullName>
    </submittedName>
</protein>
<dbReference type="Proteomes" id="UP000233551">
    <property type="component" value="Unassembled WGS sequence"/>
</dbReference>
<evidence type="ECO:0000313" key="1">
    <source>
        <dbReference type="EMBL" id="PKI56725.1"/>
    </source>
</evidence>
<accession>A0A2I0JKB1</accession>
<gene>
    <name evidence="1" type="ORF">CRG98_022885</name>
</gene>
<evidence type="ECO:0000313" key="2">
    <source>
        <dbReference type="Proteomes" id="UP000233551"/>
    </source>
</evidence>
<sequence length="125" mass="14026">MEEEKREQRGGVGIWLLVGTKYLCFRPTSVNEGSPALPGAYKVNGPGQRSFLTRPVRGERRPANDRIETTGRADTYEQTNTPFAASGPLHRLTLRWARPPIFGSLPTRWAITILKAQSPRKKKPI</sequence>
<name>A0A2I0JKB1_PUNGR</name>
<dbReference type="AlphaFoldDB" id="A0A2I0JKB1"/>
<reference evidence="1 2" key="1">
    <citation type="submission" date="2017-11" db="EMBL/GenBank/DDBJ databases">
        <title>De-novo sequencing of pomegranate (Punica granatum L.) genome.</title>
        <authorList>
            <person name="Akparov Z."/>
            <person name="Amiraslanov A."/>
            <person name="Hajiyeva S."/>
            <person name="Abbasov M."/>
            <person name="Kaur K."/>
            <person name="Hamwieh A."/>
            <person name="Solovyev V."/>
            <person name="Salamov A."/>
            <person name="Braich B."/>
            <person name="Kosarev P."/>
            <person name="Mahmoud A."/>
            <person name="Hajiyev E."/>
            <person name="Babayeva S."/>
            <person name="Izzatullayeva V."/>
            <person name="Mammadov A."/>
            <person name="Mammadov A."/>
            <person name="Sharifova S."/>
            <person name="Ojaghi J."/>
            <person name="Eynullazada K."/>
            <person name="Bayramov B."/>
            <person name="Abdulazimova A."/>
            <person name="Shahmuradov I."/>
        </authorList>
    </citation>
    <scope>NUCLEOTIDE SEQUENCE [LARGE SCALE GENOMIC DNA]</scope>
    <source>
        <strain evidence="2">cv. AG2017</strain>
        <tissue evidence="1">Leaf</tissue>
    </source>
</reference>
<proteinExistence type="predicted"/>